<keyword evidence="2" id="KW-1185">Reference proteome</keyword>
<comment type="caution">
    <text evidence="1">The sequence shown here is derived from an EMBL/GenBank/DDBJ whole genome shotgun (WGS) entry which is preliminary data.</text>
</comment>
<dbReference type="Proteomes" id="UP001151081">
    <property type="component" value="Unassembled WGS sequence"/>
</dbReference>
<gene>
    <name evidence="1" type="ORF">KEG57_51155</name>
</gene>
<sequence>MIERATPHFGRLVFDRDAIVRAALRAYVETYLKRIARFWYPASDGAEWMGDPKRGAIYNDDGEGNYEVVAWTEAGVVGLACEIGAGSIEQLGLSLDAVTGGPDDVRGAVPGLPAELEPAFVVAVGMLDVGEEHGERRAGVGFWLHGDRVGGTLLAVDDPYRAHGAVRLAAWGLLYNGRLLPLSCESYRPRPGWIVTYHDRPQDAPAHAVIDAVVDRRLAGPTEFTPAELETLLLPTPDPKRVRGAQRRLQKVGITWPGSPEIPEEPT</sequence>
<reference evidence="1 2" key="1">
    <citation type="submission" date="2021-04" db="EMBL/GenBank/DDBJ databases">
        <title>Genome analysis of Polyangium sp.</title>
        <authorList>
            <person name="Li Y."/>
            <person name="Wang J."/>
        </authorList>
    </citation>
    <scope>NUCLEOTIDE SEQUENCE [LARGE SCALE GENOMIC DNA]</scope>
    <source>
        <strain evidence="1 2">SDU14</strain>
    </source>
</reference>
<dbReference type="EMBL" id="JAGTJJ010000088">
    <property type="protein sequence ID" value="MDC3988929.1"/>
    <property type="molecule type" value="Genomic_DNA"/>
</dbReference>
<name>A0A9X3XE38_9BACT</name>
<dbReference type="RefSeq" id="WP_272425371.1">
    <property type="nucleotide sequence ID" value="NZ_JAGTJJ010000088.1"/>
</dbReference>
<organism evidence="1 2">
    <name type="scientific">Polyangium jinanense</name>
    <dbReference type="NCBI Taxonomy" id="2829994"/>
    <lineage>
        <taxon>Bacteria</taxon>
        <taxon>Pseudomonadati</taxon>
        <taxon>Myxococcota</taxon>
        <taxon>Polyangia</taxon>
        <taxon>Polyangiales</taxon>
        <taxon>Polyangiaceae</taxon>
        <taxon>Polyangium</taxon>
    </lineage>
</organism>
<dbReference type="AlphaFoldDB" id="A0A9X3XE38"/>
<evidence type="ECO:0000313" key="1">
    <source>
        <dbReference type="EMBL" id="MDC3988929.1"/>
    </source>
</evidence>
<evidence type="ECO:0000313" key="2">
    <source>
        <dbReference type="Proteomes" id="UP001151081"/>
    </source>
</evidence>
<protein>
    <submittedName>
        <fullName evidence="1">Uncharacterized protein</fullName>
    </submittedName>
</protein>
<proteinExistence type="predicted"/>
<accession>A0A9X3XE38</accession>